<dbReference type="EMBL" id="CAKXAJ010025721">
    <property type="protein sequence ID" value="CAH2243184.1"/>
    <property type="molecule type" value="Genomic_DNA"/>
</dbReference>
<reference evidence="1" key="1">
    <citation type="submission" date="2022-03" db="EMBL/GenBank/DDBJ databases">
        <authorList>
            <person name="Lindestad O."/>
        </authorList>
    </citation>
    <scope>NUCLEOTIDE SEQUENCE</scope>
</reference>
<evidence type="ECO:0000313" key="1">
    <source>
        <dbReference type="EMBL" id="CAH2243184.1"/>
    </source>
</evidence>
<keyword evidence="2" id="KW-1185">Reference proteome</keyword>
<sequence>MRPSTQPWYAGSKNRQCRYLFEDAAVGLWFVFFAEHGARAEAAARLPARGRGAQHALHAGDAVAHEPQVEVARRGHRPHRHAVVVRLYDTRLGTVMNSSKDETVYWN</sequence>
<name>A0A8S4S166_9NEOP</name>
<dbReference type="Proteomes" id="UP000838756">
    <property type="component" value="Unassembled WGS sequence"/>
</dbReference>
<evidence type="ECO:0000313" key="2">
    <source>
        <dbReference type="Proteomes" id="UP000838756"/>
    </source>
</evidence>
<organism evidence="1 2">
    <name type="scientific">Pararge aegeria aegeria</name>
    <dbReference type="NCBI Taxonomy" id="348720"/>
    <lineage>
        <taxon>Eukaryota</taxon>
        <taxon>Metazoa</taxon>
        <taxon>Ecdysozoa</taxon>
        <taxon>Arthropoda</taxon>
        <taxon>Hexapoda</taxon>
        <taxon>Insecta</taxon>
        <taxon>Pterygota</taxon>
        <taxon>Neoptera</taxon>
        <taxon>Endopterygota</taxon>
        <taxon>Lepidoptera</taxon>
        <taxon>Glossata</taxon>
        <taxon>Ditrysia</taxon>
        <taxon>Papilionoidea</taxon>
        <taxon>Nymphalidae</taxon>
        <taxon>Satyrinae</taxon>
        <taxon>Satyrini</taxon>
        <taxon>Parargina</taxon>
        <taxon>Pararge</taxon>
    </lineage>
</organism>
<proteinExistence type="predicted"/>
<gene>
    <name evidence="1" type="primary">jg3977</name>
    <name evidence="1" type="ORF">PAEG_LOCUS19372</name>
</gene>
<dbReference type="AlphaFoldDB" id="A0A8S4S166"/>
<accession>A0A8S4S166</accession>
<comment type="caution">
    <text evidence="1">The sequence shown here is derived from an EMBL/GenBank/DDBJ whole genome shotgun (WGS) entry which is preliminary data.</text>
</comment>
<protein>
    <submittedName>
        <fullName evidence="1">Jg3977 protein</fullName>
    </submittedName>
</protein>